<comment type="caution">
    <text evidence="1">The sequence shown here is derived from an EMBL/GenBank/DDBJ whole genome shotgun (WGS) entry which is preliminary data.</text>
</comment>
<evidence type="ECO:0000313" key="1">
    <source>
        <dbReference type="EMBL" id="KAG1327581.1"/>
    </source>
</evidence>
<reference evidence="1" key="2">
    <citation type="submission" date="2019-07" db="EMBL/GenBank/DDBJ databases">
        <authorList>
            <person name="Yang Y."/>
            <person name="Bocs S."/>
            <person name="Baudouin L."/>
        </authorList>
    </citation>
    <scope>NUCLEOTIDE SEQUENCE</scope>
    <source>
        <tissue evidence="1">Spear leaf of Hainan Tall coconut</tissue>
    </source>
</reference>
<reference evidence="1" key="1">
    <citation type="journal article" date="2017" name="Gigascience">
        <title>The genome draft of coconut (Cocos nucifera).</title>
        <authorList>
            <person name="Xiao Y."/>
            <person name="Xu P."/>
            <person name="Fan H."/>
            <person name="Baudouin L."/>
            <person name="Xia W."/>
            <person name="Bocs S."/>
            <person name="Xu J."/>
            <person name="Li Q."/>
            <person name="Guo A."/>
            <person name="Zhou L."/>
            <person name="Li J."/>
            <person name="Wu Y."/>
            <person name="Ma Z."/>
            <person name="Armero A."/>
            <person name="Issali A.E."/>
            <person name="Liu N."/>
            <person name="Peng M."/>
            <person name="Yang Y."/>
        </authorList>
    </citation>
    <scope>NUCLEOTIDE SEQUENCE</scope>
    <source>
        <tissue evidence="1">Spear leaf of Hainan Tall coconut</tissue>
    </source>
</reference>
<accession>A0A8K0MV12</accession>
<dbReference type="Proteomes" id="UP000797356">
    <property type="component" value="Chromosome 1"/>
</dbReference>
<dbReference type="EMBL" id="CM017872">
    <property type="protein sequence ID" value="KAG1327581.1"/>
    <property type="molecule type" value="Genomic_DNA"/>
</dbReference>
<keyword evidence="2" id="KW-1185">Reference proteome</keyword>
<name>A0A8K0MV12_COCNU</name>
<gene>
    <name evidence="1" type="ORF">COCNU_01G015150</name>
</gene>
<dbReference type="AlphaFoldDB" id="A0A8K0MV12"/>
<sequence>MMMKLCGIFISDDAPFLFIKEALAKCDQAKASLEERFKDCLGKVKGSLLKIDLSHIVPTDLESSFYGKIVNLEDREKILKATIYATRIWAIIENTGIFFWAYEMVFNNYIEKIKKFFPNIDTAFLILMDIDAKKQIWSAPNTYVRLTRTSLNMAIEIDWSVES</sequence>
<evidence type="ECO:0000313" key="2">
    <source>
        <dbReference type="Proteomes" id="UP000797356"/>
    </source>
</evidence>
<proteinExistence type="predicted"/>
<organism evidence="1 2">
    <name type="scientific">Cocos nucifera</name>
    <name type="common">Coconut palm</name>
    <dbReference type="NCBI Taxonomy" id="13894"/>
    <lineage>
        <taxon>Eukaryota</taxon>
        <taxon>Viridiplantae</taxon>
        <taxon>Streptophyta</taxon>
        <taxon>Embryophyta</taxon>
        <taxon>Tracheophyta</taxon>
        <taxon>Spermatophyta</taxon>
        <taxon>Magnoliopsida</taxon>
        <taxon>Liliopsida</taxon>
        <taxon>Arecaceae</taxon>
        <taxon>Arecoideae</taxon>
        <taxon>Cocoseae</taxon>
        <taxon>Attaleinae</taxon>
        <taxon>Cocos</taxon>
    </lineage>
</organism>
<protein>
    <submittedName>
        <fullName evidence="1">Uncharacterized protein</fullName>
    </submittedName>
</protein>